<gene>
    <name evidence="3" type="ORF">GCM10010961_08220</name>
</gene>
<dbReference type="AlphaFoldDB" id="A0A8J3H510"/>
<keyword evidence="1" id="KW-0812">Transmembrane</keyword>
<organism evidence="3 4">
    <name type="scientific">Pseudodonghicola xiamenensis</name>
    <dbReference type="NCBI Taxonomy" id="337702"/>
    <lineage>
        <taxon>Bacteria</taxon>
        <taxon>Pseudomonadati</taxon>
        <taxon>Pseudomonadota</taxon>
        <taxon>Alphaproteobacteria</taxon>
        <taxon>Rhodobacterales</taxon>
        <taxon>Paracoccaceae</taxon>
        <taxon>Pseudodonghicola</taxon>
    </lineage>
</organism>
<keyword evidence="1" id="KW-1133">Transmembrane helix</keyword>
<evidence type="ECO:0000313" key="3">
    <source>
        <dbReference type="EMBL" id="GHG83121.1"/>
    </source>
</evidence>
<dbReference type="Gene3D" id="3.30.450.20">
    <property type="entry name" value="PAS domain"/>
    <property type="match status" value="1"/>
</dbReference>
<reference evidence="3" key="1">
    <citation type="journal article" date="2014" name="Int. J. Syst. Evol. Microbiol.">
        <title>Complete genome sequence of Corynebacterium casei LMG S-19264T (=DSM 44701T), isolated from a smear-ripened cheese.</title>
        <authorList>
            <consortium name="US DOE Joint Genome Institute (JGI-PGF)"/>
            <person name="Walter F."/>
            <person name="Albersmeier A."/>
            <person name="Kalinowski J."/>
            <person name="Ruckert C."/>
        </authorList>
    </citation>
    <scope>NUCLEOTIDE SEQUENCE</scope>
    <source>
        <strain evidence="3">CGMCC 1.7081</strain>
    </source>
</reference>
<accession>A0A8J3H510</accession>
<evidence type="ECO:0000313" key="4">
    <source>
        <dbReference type="Proteomes" id="UP000611500"/>
    </source>
</evidence>
<feature type="transmembrane region" description="Helical" evidence="1">
    <location>
        <begin position="6"/>
        <end position="28"/>
    </location>
</feature>
<name>A0A8J3H510_9RHOB</name>
<keyword evidence="1" id="KW-0472">Membrane</keyword>
<keyword evidence="4" id="KW-1185">Reference proteome</keyword>
<dbReference type="SUPFAM" id="SSF55785">
    <property type="entry name" value="PYP-like sensor domain (PAS domain)"/>
    <property type="match status" value="2"/>
</dbReference>
<reference evidence="3" key="2">
    <citation type="submission" date="2020-09" db="EMBL/GenBank/DDBJ databases">
        <authorList>
            <person name="Sun Q."/>
            <person name="Zhou Y."/>
        </authorList>
    </citation>
    <scope>NUCLEOTIDE SEQUENCE</scope>
    <source>
        <strain evidence="3">CGMCC 1.7081</strain>
    </source>
</reference>
<sequence length="518" mass="57435">MNDIPIGDWAALAVICLASASLAVFWLAPRRAERQDILPYDDSLEPRGFLNDDPVFIFDGTELIEATSTGRAITGDPDDGVSWQQVRRQLLPSFPAFPADPALVREAGRLSIPSLDGEPPSEAVCEWIDGVTRVHLRAGAPLSVADLPHLEQELDILRAATNAAPYPAWRLTLDGQVTWCNTAYAALVRKVRGRDADTAQPLFPDLPIREISEKRKLRQAIDLKEGDQKLWYDLWLIPQKSGCLCYAMDVNAVVDAEAAQRNFVQTLTKTFAQLSIGLAIFDRNRQLALFNPALIDLTSLPADFLSSRPSLMTFFDRLRDSAMMPEPKDYNSWRQGLAQLVEAAANGQYQETWSLPSGSVYSVSGRPHPDGAVAFLFEDITAEITLTRRFRAELEQNQAVLDTLDEAIAVFAPDGTLTFCNAPYRDLWGVDPDSSFAQFTITDAMRNWQDHSRPTPVWGKLRDFVATRESRAPWRAEAELKGGGMLDCHIRPIKKGATMVRFARRVAATVPAPAPSAD</sequence>
<dbReference type="Proteomes" id="UP000611500">
    <property type="component" value="Unassembled WGS sequence"/>
</dbReference>
<dbReference type="Pfam" id="PF13188">
    <property type="entry name" value="PAS_8"/>
    <property type="match status" value="2"/>
</dbReference>
<dbReference type="RefSeq" id="WP_028092778.1">
    <property type="nucleotide sequence ID" value="NZ_BNAP01000002.1"/>
</dbReference>
<feature type="domain" description="PAS" evidence="2">
    <location>
        <begin position="395"/>
        <end position="457"/>
    </location>
</feature>
<protein>
    <submittedName>
        <fullName evidence="3">Diguanylate cyclase</fullName>
    </submittedName>
</protein>
<feature type="domain" description="PAS" evidence="2">
    <location>
        <begin position="155"/>
        <end position="222"/>
    </location>
</feature>
<evidence type="ECO:0000256" key="1">
    <source>
        <dbReference type="SAM" id="Phobius"/>
    </source>
</evidence>
<proteinExistence type="predicted"/>
<dbReference type="Pfam" id="PF12860">
    <property type="entry name" value="PAS_7"/>
    <property type="match status" value="1"/>
</dbReference>
<dbReference type="EMBL" id="BNAP01000002">
    <property type="protein sequence ID" value="GHG83121.1"/>
    <property type="molecule type" value="Genomic_DNA"/>
</dbReference>
<dbReference type="SMART" id="SM00091">
    <property type="entry name" value="PAS"/>
    <property type="match status" value="3"/>
</dbReference>
<dbReference type="InterPro" id="IPR035965">
    <property type="entry name" value="PAS-like_dom_sf"/>
</dbReference>
<dbReference type="InterPro" id="IPR000014">
    <property type="entry name" value="PAS"/>
</dbReference>
<evidence type="ECO:0000259" key="2">
    <source>
        <dbReference type="SMART" id="SM00091"/>
    </source>
</evidence>
<feature type="domain" description="PAS" evidence="2">
    <location>
        <begin position="265"/>
        <end position="332"/>
    </location>
</feature>
<comment type="caution">
    <text evidence="3">The sequence shown here is derived from an EMBL/GenBank/DDBJ whole genome shotgun (WGS) entry which is preliminary data.</text>
</comment>